<dbReference type="Gene3D" id="3.40.47.10">
    <property type="match status" value="1"/>
</dbReference>
<dbReference type="GO" id="GO:0004421">
    <property type="term" value="F:hydroxymethylglutaryl-CoA synthase activity"/>
    <property type="evidence" value="ECO:0007669"/>
    <property type="project" value="UniProtKB-EC"/>
</dbReference>
<dbReference type="Pfam" id="PF08540">
    <property type="entry name" value="HMG_CoA_synt_C"/>
    <property type="match status" value="1"/>
</dbReference>
<feature type="active site" description="Proton donor/acceptor" evidence="8">
    <location>
        <position position="317"/>
    </location>
</feature>
<feature type="binding site" evidence="9">
    <location>
        <position position="326"/>
    </location>
    <ligand>
        <name>CoA</name>
        <dbReference type="ChEBI" id="CHEBI:57287"/>
    </ligand>
</feature>
<dbReference type="GO" id="GO:0010142">
    <property type="term" value="P:farnesyl diphosphate biosynthetic process, mevalonate pathway"/>
    <property type="evidence" value="ECO:0007669"/>
    <property type="project" value="InterPro"/>
</dbReference>
<dbReference type="EMBL" id="CAJOBH010024014">
    <property type="protein sequence ID" value="CAF4239081.1"/>
    <property type="molecule type" value="Genomic_DNA"/>
</dbReference>
<keyword evidence="4 10" id="KW-0808">Transferase</keyword>
<dbReference type="InterPro" id="IPR013746">
    <property type="entry name" value="HMG_CoA_synt_C_dom"/>
</dbReference>
<feature type="binding site" evidence="9">
    <location>
        <position position="267"/>
    </location>
    <ligand>
        <name>CoA</name>
        <dbReference type="ChEBI" id="CHEBI:57287"/>
    </ligand>
</feature>
<evidence type="ECO:0000256" key="9">
    <source>
        <dbReference type="PIRSR" id="PIRSR610122-2"/>
    </source>
</evidence>
<dbReference type="Proteomes" id="UP000681967">
    <property type="component" value="Unassembled WGS sequence"/>
</dbReference>
<dbReference type="InterPro" id="IPR016039">
    <property type="entry name" value="Thiolase-like"/>
</dbReference>
<dbReference type="EC" id="2.3.3.10" evidence="3 10"/>
<feature type="active site" description="Proton donor/acceptor" evidence="8">
    <location>
        <position position="141"/>
    </location>
</feature>
<keyword evidence="10" id="KW-0753">Steroid metabolism</keyword>
<protein>
    <recommendedName>
        <fullName evidence="3 10">Hydroxymethylglutaryl-CoA synthase</fullName>
        <shortName evidence="10">HMG-CoA synthase</shortName>
        <ecNumber evidence="3 10">2.3.3.10</ecNumber>
    </recommendedName>
    <alternativeName>
        <fullName evidence="10">3-hydroxy-3-methylglutaryl coenzyme A synthase</fullName>
    </alternativeName>
</protein>
<comment type="caution">
    <text evidence="13">The sequence shown here is derived from an EMBL/GenBank/DDBJ whole genome shotgun (WGS) entry which is preliminary data.</text>
</comment>
<evidence type="ECO:0000256" key="6">
    <source>
        <dbReference type="ARBA" id="ARBA00023011"/>
    </source>
</evidence>
<evidence type="ECO:0000259" key="12">
    <source>
        <dbReference type="Pfam" id="PF08540"/>
    </source>
</evidence>
<dbReference type="NCBIfam" id="TIGR01833">
    <property type="entry name" value="HMG-CoA-S_euk"/>
    <property type="match status" value="1"/>
</dbReference>
<dbReference type="GO" id="GO:0006084">
    <property type="term" value="P:acetyl-CoA metabolic process"/>
    <property type="evidence" value="ECO:0007669"/>
    <property type="project" value="InterPro"/>
</dbReference>
<keyword evidence="10" id="KW-1207">Sterol metabolism</keyword>
<evidence type="ECO:0000313" key="15">
    <source>
        <dbReference type="Proteomes" id="UP000663855"/>
    </source>
</evidence>
<evidence type="ECO:0000256" key="3">
    <source>
        <dbReference type="ARBA" id="ARBA00012978"/>
    </source>
</evidence>
<feature type="active site" description="Acyl-thioester intermediate" evidence="8">
    <location>
        <position position="175"/>
    </location>
</feature>
<dbReference type="InterPro" id="IPR010122">
    <property type="entry name" value="HMG_CoA_synthase_euk"/>
</dbReference>
<comment type="similarity">
    <text evidence="2 10">Belongs to the thiolase-like superfamily. HMG-CoA synthase family.</text>
</comment>
<dbReference type="Proteomes" id="UP000663855">
    <property type="component" value="Unassembled WGS sequence"/>
</dbReference>
<dbReference type="AlphaFoldDB" id="A0A814W914"/>
<evidence type="ECO:0000256" key="5">
    <source>
        <dbReference type="ARBA" id="ARBA00022955"/>
    </source>
</evidence>
<dbReference type="UniPathway" id="UPA00058">
    <property type="reaction ID" value="UER00102"/>
</dbReference>
<comment type="pathway">
    <text evidence="1 10">Metabolic intermediate biosynthesis; (R)-mevalonate biosynthesis; (R)-mevalonate from acetyl-CoA: step 2/3.</text>
</comment>
<dbReference type="GO" id="GO:0016126">
    <property type="term" value="P:sterol biosynthetic process"/>
    <property type="evidence" value="ECO:0007669"/>
    <property type="project" value="UniProtKB-KW"/>
</dbReference>
<accession>A0A814W914</accession>
<evidence type="ECO:0000313" key="14">
    <source>
        <dbReference type="EMBL" id="CAF4239081.1"/>
    </source>
</evidence>
<keyword evidence="5 10" id="KW-0752">Steroid biosynthesis</keyword>
<dbReference type="EMBL" id="CAJNOV010005124">
    <property type="protein sequence ID" value="CAF1198173.1"/>
    <property type="molecule type" value="Genomic_DNA"/>
</dbReference>
<dbReference type="FunFam" id="3.40.47.10:FF:000008">
    <property type="entry name" value="3-hydroxy-3-methylglutaryl coenzyme A synthase"/>
    <property type="match status" value="1"/>
</dbReference>
<dbReference type="InterPro" id="IPR013528">
    <property type="entry name" value="HMG_CoA_synth_N"/>
</dbReference>
<comment type="function">
    <text evidence="10">Catalyzes the condensation of acetyl-CoA with acetoacetyl-CoA to form HMG-CoA.</text>
</comment>
<evidence type="ECO:0000313" key="13">
    <source>
        <dbReference type="EMBL" id="CAF1198173.1"/>
    </source>
</evidence>
<comment type="catalytic activity">
    <reaction evidence="7">
        <text>acetoacetyl-CoA + acetyl-CoA + H2O = (3S)-3-hydroxy-3-methylglutaryl-CoA + CoA + H(+)</text>
        <dbReference type="Rhea" id="RHEA:10188"/>
        <dbReference type="ChEBI" id="CHEBI:15377"/>
        <dbReference type="ChEBI" id="CHEBI:15378"/>
        <dbReference type="ChEBI" id="CHEBI:43074"/>
        <dbReference type="ChEBI" id="CHEBI:57286"/>
        <dbReference type="ChEBI" id="CHEBI:57287"/>
        <dbReference type="ChEBI" id="CHEBI:57288"/>
        <dbReference type="EC" id="2.3.3.10"/>
    </reaction>
    <physiologicalReaction direction="left-to-right" evidence="7">
        <dbReference type="Rhea" id="RHEA:10189"/>
    </physiologicalReaction>
</comment>
<evidence type="ECO:0000256" key="2">
    <source>
        <dbReference type="ARBA" id="ARBA00007061"/>
    </source>
</evidence>
<reference evidence="13" key="1">
    <citation type="submission" date="2021-02" db="EMBL/GenBank/DDBJ databases">
        <authorList>
            <person name="Nowell W R."/>
        </authorList>
    </citation>
    <scope>NUCLEOTIDE SEQUENCE</scope>
</reference>
<dbReference type="SUPFAM" id="SSF53901">
    <property type="entry name" value="Thiolase-like"/>
    <property type="match status" value="2"/>
</dbReference>
<keyword evidence="10" id="KW-0443">Lipid metabolism</keyword>
<feature type="domain" description="Hydroxymethylglutaryl-coenzyme A synthase N-terminal" evidence="11">
    <location>
        <begin position="59"/>
        <end position="232"/>
    </location>
</feature>
<evidence type="ECO:0000259" key="11">
    <source>
        <dbReference type="Pfam" id="PF01154"/>
    </source>
</evidence>
<dbReference type="CDD" id="cd00827">
    <property type="entry name" value="init_cond_enzymes"/>
    <property type="match status" value="1"/>
</dbReference>
<evidence type="ECO:0000256" key="10">
    <source>
        <dbReference type="RuleBase" id="RU364071"/>
    </source>
</evidence>
<dbReference type="Pfam" id="PF01154">
    <property type="entry name" value="HMG_CoA_synt_N"/>
    <property type="match status" value="1"/>
</dbReference>
<feature type="binding site" evidence="9">
    <location>
        <position position="213"/>
    </location>
    <ligand>
        <name>CoA</name>
        <dbReference type="ChEBI" id="CHEBI:57287"/>
    </ligand>
</feature>
<evidence type="ECO:0000256" key="1">
    <source>
        <dbReference type="ARBA" id="ARBA00005218"/>
    </source>
</evidence>
<proteinExistence type="inferred from homology"/>
<dbReference type="PANTHER" id="PTHR43323">
    <property type="entry name" value="3-HYDROXY-3-METHYLGLUTARYL COENZYME A SYNTHASE"/>
    <property type="match status" value="1"/>
</dbReference>
<feature type="domain" description="Hydroxymethylglutaryl-coenzyme A synthase C-terminal" evidence="12">
    <location>
        <begin position="233"/>
        <end position="520"/>
    </location>
</feature>
<keyword evidence="10" id="KW-0444">Lipid biosynthesis</keyword>
<evidence type="ECO:0000256" key="7">
    <source>
        <dbReference type="ARBA" id="ARBA00049887"/>
    </source>
</evidence>
<keyword evidence="6 10" id="KW-0756">Sterol biosynthesis</keyword>
<organism evidence="13 15">
    <name type="scientific">Rotaria magnacalcarata</name>
    <dbReference type="NCBI Taxonomy" id="392030"/>
    <lineage>
        <taxon>Eukaryota</taxon>
        <taxon>Metazoa</taxon>
        <taxon>Spiralia</taxon>
        <taxon>Gnathifera</taxon>
        <taxon>Rotifera</taxon>
        <taxon>Eurotatoria</taxon>
        <taxon>Bdelloidea</taxon>
        <taxon>Philodinida</taxon>
        <taxon>Philodinidae</taxon>
        <taxon>Rotaria</taxon>
    </lineage>
</organism>
<sequence length="556" mass="63022">MSHRYLSKLVSNNQPANMKQAFHCLLFVIEGQNTNKFDVIFCIHFCFRKVMNGTGYLHRPSSVGILACELYIPSLYVDQSALETYDNVSKGKYTIGLGQQRMSICSDHEDICSLCLTVLSRLLDETGVHPQQIGRLDVGTETLIDKAKSIKTVLMQLFVDHNNTAVEGADNINACYGGTAAIFNAIHWIESSFWDGRYAVVVMGDIAVYAKGNARPTGGAGACALLIGPNAPVVFESGCRATHMAHVYDFYKPNLNSLYPVVDGHLSVQCFTSALDTCYTQFCTKSQMNHESHTHTHTSTLTSREVNLSTFAAVLFHTPYVRLAQKSLARLYLNDLIRACPYIANATTEKYKNLDIRTLVNDKDLERDLIEQSKELFEQKTLPGLYFSQNMGNMYTPSLYYSLFAFLISQPTEEQLYGRRILLFSYGSGLASSMYSVVCRKVHECRFTLAQLQRSIQRARNRLDNERTALTPDLLDKLLLEREENDHAVPFIPKQPNETLKAGDIYLKSIDKNHRRYYDKFIANDNSERNDDNAKPIQQLYTEYFRNRQTSSDTNE</sequence>
<name>A0A814W914_9BILA</name>
<dbReference type="PANTHER" id="PTHR43323:SF2">
    <property type="entry name" value="HYDROXYMETHYLGLUTARYL-COA SYNTHASE"/>
    <property type="match status" value="1"/>
</dbReference>
<evidence type="ECO:0000256" key="4">
    <source>
        <dbReference type="ARBA" id="ARBA00022679"/>
    </source>
</evidence>
<gene>
    <name evidence="14" type="ORF">BYL167_LOCUS25091</name>
    <name evidence="13" type="ORF">CJN711_LOCUS11878</name>
</gene>
<evidence type="ECO:0000256" key="8">
    <source>
        <dbReference type="PIRSR" id="PIRSR610122-1"/>
    </source>
</evidence>